<organism evidence="2 3">
    <name type="scientific">Thelephora terrestris</name>
    <dbReference type="NCBI Taxonomy" id="56493"/>
    <lineage>
        <taxon>Eukaryota</taxon>
        <taxon>Fungi</taxon>
        <taxon>Dikarya</taxon>
        <taxon>Basidiomycota</taxon>
        <taxon>Agaricomycotina</taxon>
        <taxon>Agaricomycetes</taxon>
        <taxon>Thelephorales</taxon>
        <taxon>Thelephoraceae</taxon>
        <taxon>Thelephora</taxon>
    </lineage>
</organism>
<keyword evidence="3" id="KW-1185">Reference proteome</keyword>
<evidence type="ECO:0000256" key="1">
    <source>
        <dbReference type="SAM" id="MobiDB-lite"/>
    </source>
</evidence>
<name>A0A9P6L5M7_9AGAM</name>
<accession>A0A9P6L5M7</accession>
<feature type="compositionally biased region" description="Basic and acidic residues" evidence="1">
    <location>
        <begin position="231"/>
        <end position="244"/>
    </location>
</feature>
<protein>
    <submittedName>
        <fullName evidence="2">Uncharacterized protein</fullName>
    </submittedName>
</protein>
<evidence type="ECO:0000313" key="2">
    <source>
        <dbReference type="EMBL" id="KAF9783213.1"/>
    </source>
</evidence>
<gene>
    <name evidence="2" type="ORF">BJ322DRAFT_141439</name>
</gene>
<feature type="region of interest" description="Disordered" evidence="1">
    <location>
        <begin position="366"/>
        <end position="404"/>
    </location>
</feature>
<reference evidence="2" key="1">
    <citation type="journal article" date="2020" name="Nat. Commun.">
        <title>Large-scale genome sequencing of mycorrhizal fungi provides insights into the early evolution of symbiotic traits.</title>
        <authorList>
            <person name="Miyauchi S."/>
            <person name="Kiss E."/>
            <person name="Kuo A."/>
            <person name="Drula E."/>
            <person name="Kohler A."/>
            <person name="Sanchez-Garcia M."/>
            <person name="Morin E."/>
            <person name="Andreopoulos B."/>
            <person name="Barry K.W."/>
            <person name="Bonito G."/>
            <person name="Buee M."/>
            <person name="Carver A."/>
            <person name="Chen C."/>
            <person name="Cichocki N."/>
            <person name="Clum A."/>
            <person name="Culley D."/>
            <person name="Crous P.W."/>
            <person name="Fauchery L."/>
            <person name="Girlanda M."/>
            <person name="Hayes R.D."/>
            <person name="Keri Z."/>
            <person name="LaButti K."/>
            <person name="Lipzen A."/>
            <person name="Lombard V."/>
            <person name="Magnuson J."/>
            <person name="Maillard F."/>
            <person name="Murat C."/>
            <person name="Nolan M."/>
            <person name="Ohm R.A."/>
            <person name="Pangilinan J."/>
            <person name="Pereira M.F."/>
            <person name="Perotto S."/>
            <person name="Peter M."/>
            <person name="Pfister S."/>
            <person name="Riley R."/>
            <person name="Sitrit Y."/>
            <person name="Stielow J.B."/>
            <person name="Szollosi G."/>
            <person name="Zifcakova L."/>
            <person name="Stursova M."/>
            <person name="Spatafora J.W."/>
            <person name="Tedersoo L."/>
            <person name="Vaario L.M."/>
            <person name="Yamada A."/>
            <person name="Yan M."/>
            <person name="Wang P."/>
            <person name="Xu J."/>
            <person name="Bruns T."/>
            <person name="Baldrian P."/>
            <person name="Vilgalys R."/>
            <person name="Dunand C."/>
            <person name="Henrissat B."/>
            <person name="Grigoriev I.V."/>
            <person name="Hibbett D."/>
            <person name="Nagy L.G."/>
            <person name="Martin F.M."/>
        </authorList>
    </citation>
    <scope>NUCLEOTIDE SEQUENCE</scope>
    <source>
        <strain evidence="2">UH-Tt-Lm1</strain>
    </source>
</reference>
<feature type="region of interest" description="Disordered" evidence="1">
    <location>
        <begin position="215"/>
        <end position="244"/>
    </location>
</feature>
<comment type="caution">
    <text evidence="2">The sequence shown here is derived from an EMBL/GenBank/DDBJ whole genome shotgun (WGS) entry which is preliminary data.</text>
</comment>
<dbReference type="Proteomes" id="UP000736335">
    <property type="component" value="Unassembled WGS sequence"/>
</dbReference>
<dbReference type="AlphaFoldDB" id="A0A9P6L5M7"/>
<reference evidence="2" key="2">
    <citation type="submission" date="2020-11" db="EMBL/GenBank/DDBJ databases">
        <authorList>
            <consortium name="DOE Joint Genome Institute"/>
            <person name="Kuo A."/>
            <person name="Miyauchi S."/>
            <person name="Kiss E."/>
            <person name="Drula E."/>
            <person name="Kohler A."/>
            <person name="Sanchez-Garcia M."/>
            <person name="Andreopoulos B."/>
            <person name="Barry K.W."/>
            <person name="Bonito G."/>
            <person name="Buee M."/>
            <person name="Carver A."/>
            <person name="Chen C."/>
            <person name="Cichocki N."/>
            <person name="Clum A."/>
            <person name="Culley D."/>
            <person name="Crous P.W."/>
            <person name="Fauchery L."/>
            <person name="Girlanda M."/>
            <person name="Hayes R."/>
            <person name="Keri Z."/>
            <person name="Labutti K."/>
            <person name="Lipzen A."/>
            <person name="Lombard V."/>
            <person name="Magnuson J."/>
            <person name="Maillard F."/>
            <person name="Morin E."/>
            <person name="Murat C."/>
            <person name="Nolan M."/>
            <person name="Ohm R."/>
            <person name="Pangilinan J."/>
            <person name="Pereira M."/>
            <person name="Perotto S."/>
            <person name="Peter M."/>
            <person name="Riley R."/>
            <person name="Sitrit Y."/>
            <person name="Stielow B."/>
            <person name="Szollosi G."/>
            <person name="Zifcakova L."/>
            <person name="Stursova M."/>
            <person name="Spatafora J.W."/>
            <person name="Tedersoo L."/>
            <person name="Vaario L.-M."/>
            <person name="Yamada A."/>
            <person name="Yan M."/>
            <person name="Wang P."/>
            <person name="Xu J."/>
            <person name="Bruns T."/>
            <person name="Baldrian P."/>
            <person name="Vilgalys R."/>
            <person name="Henrissat B."/>
            <person name="Grigoriev I.V."/>
            <person name="Hibbett D."/>
            <person name="Nagy L.G."/>
            <person name="Martin F.M."/>
        </authorList>
    </citation>
    <scope>NUCLEOTIDE SEQUENCE</scope>
    <source>
        <strain evidence="2">UH-Tt-Lm1</strain>
    </source>
</reference>
<dbReference type="EMBL" id="WIUZ02000010">
    <property type="protein sequence ID" value="KAF9783213.1"/>
    <property type="molecule type" value="Genomic_DNA"/>
</dbReference>
<feature type="compositionally biased region" description="Basic and acidic residues" evidence="1">
    <location>
        <begin position="395"/>
        <end position="404"/>
    </location>
</feature>
<proteinExistence type="predicted"/>
<evidence type="ECO:0000313" key="3">
    <source>
        <dbReference type="Proteomes" id="UP000736335"/>
    </source>
</evidence>
<sequence length="457" mass="50119">MSFSRIPEFNFEDITILQNNSYCGDNFGLDGFDFMDPSNVAGPSQPYTGADVQGDLNSYPDFLSPSTAPISLNPGHGAYPNDGYASQFYQRTPVRSPYAATTPLVGTSPSPFLSPSPVPTLSYGSPSISPEPYGLPITPIRRALPQPQVFTNQDNLGFGFQSTAQSFTSPTANGLPTYDPPYGEMWPRYPQPDLYGLNTPSFDSFTGVTPPEIPLPVPIASSSGPRRTRHSARETRRHDPLRSVKKVDSDADGWNRALVRFRAHLDTLFTVQHGQPSGGLTPEMALARLTEFVKEDLKRSPLRNMKAGEGKRSRDMEIYLEGLLQAIRRADPAPIPVGDSDECGTTVAALSRLAGELEARLAPVNQQPALRQSVGAPEARGKASGKQTERRRKRNEVEKARRDQERHQVERISRLFRASEKVWSKKDALGLAIIFLLRGPGAFPVGFIQVRLVAAGL</sequence>